<protein>
    <submittedName>
        <fullName evidence="2">Uncharacterized protein</fullName>
    </submittedName>
</protein>
<dbReference type="Proteomes" id="UP000218785">
    <property type="component" value="Chromosome"/>
</dbReference>
<dbReference type="RefSeq" id="WP_096578510.1">
    <property type="nucleotide sequence ID" value="NZ_CAWNJS010000001.1"/>
</dbReference>
<dbReference type="EMBL" id="AP018248">
    <property type="protein sequence ID" value="BAY99976.1"/>
    <property type="molecule type" value="Genomic_DNA"/>
</dbReference>
<name>A0A1Z4N2M3_9CYAN</name>
<reference evidence="2 3" key="1">
    <citation type="submission" date="2017-06" db="EMBL/GenBank/DDBJ databases">
        <title>Genome sequencing of cyanobaciteial culture collection at National Institute for Environmental Studies (NIES).</title>
        <authorList>
            <person name="Hirose Y."/>
            <person name="Shimura Y."/>
            <person name="Fujisawa T."/>
            <person name="Nakamura Y."/>
            <person name="Kawachi M."/>
        </authorList>
    </citation>
    <scope>NUCLEOTIDE SEQUENCE [LARGE SCALE GENOMIC DNA]</scope>
    <source>
        <strain evidence="2 3">NIES-37</strain>
    </source>
</reference>
<gene>
    <name evidence="2" type="ORF">NIES37_39590</name>
</gene>
<evidence type="ECO:0000313" key="3">
    <source>
        <dbReference type="Proteomes" id="UP000218785"/>
    </source>
</evidence>
<accession>A0A1Z4N2M3</accession>
<keyword evidence="1" id="KW-0472">Membrane</keyword>
<sequence length="155" mass="17343">MENTQEFLNALIIGLILAFTTLITLNLFVGLWDLWKQSGKTSFSKAVHSLTHKQEAERINSLPYLKPVSKIVQINTQLADSIASNTANNVDTESLAVLIQQLPQPRVRTAARRLGIPDKIDGHYQRLAVLRSYLQTLLLSQPTEVARVLNQLNAQ</sequence>
<dbReference type="KEGG" id="ttq:NIES37_39590"/>
<keyword evidence="1" id="KW-0812">Transmembrane</keyword>
<proteinExistence type="predicted"/>
<organism evidence="2 3">
    <name type="scientific">Tolypothrix tenuis PCC 7101</name>
    <dbReference type="NCBI Taxonomy" id="231146"/>
    <lineage>
        <taxon>Bacteria</taxon>
        <taxon>Bacillati</taxon>
        <taxon>Cyanobacteriota</taxon>
        <taxon>Cyanophyceae</taxon>
        <taxon>Nostocales</taxon>
        <taxon>Tolypothrichaceae</taxon>
        <taxon>Tolypothrix</taxon>
    </lineage>
</organism>
<feature type="transmembrane region" description="Helical" evidence="1">
    <location>
        <begin position="12"/>
        <end position="35"/>
    </location>
</feature>
<dbReference type="AlphaFoldDB" id="A0A1Z4N2M3"/>
<evidence type="ECO:0000256" key="1">
    <source>
        <dbReference type="SAM" id="Phobius"/>
    </source>
</evidence>
<evidence type="ECO:0000313" key="2">
    <source>
        <dbReference type="EMBL" id="BAY99976.1"/>
    </source>
</evidence>
<keyword evidence="3" id="KW-1185">Reference proteome</keyword>
<keyword evidence="1" id="KW-1133">Transmembrane helix</keyword>